<accession>G0NSB4</accession>
<dbReference type="InterPro" id="IPR050690">
    <property type="entry name" value="JHDM1_Histone_Demethylase"/>
</dbReference>
<evidence type="ECO:0000259" key="8">
    <source>
        <dbReference type="PROSITE" id="PS51184"/>
    </source>
</evidence>
<keyword evidence="6" id="KW-0175">Coiled coil</keyword>
<dbReference type="SMART" id="SM00558">
    <property type="entry name" value="JmjC"/>
    <property type="match status" value="1"/>
</dbReference>
<dbReference type="eggNOG" id="KOG1633">
    <property type="taxonomic scope" value="Eukaryota"/>
</dbReference>
<dbReference type="PROSITE" id="PS51184">
    <property type="entry name" value="JMJC"/>
    <property type="match status" value="1"/>
</dbReference>
<dbReference type="Gene3D" id="2.60.120.650">
    <property type="entry name" value="Cupin"/>
    <property type="match status" value="1"/>
</dbReference>
<dbReference type="InParanoid" id="G0NSB4"/>
<evidence type="ECO:0000256" key="5">
    <source>
        <dbReference type="ARBA" id="ARBA00023163"/>
    </source>
</evidence>
<dbReference type="HOGENOM" id="CLU_035179_0_0_1"/>
<protein>
    <recommendedName>
        <fullName evidence="8">JmjC domain-containing protein</fullName>
    </recommendedName>
</protein>
<name>G0NSB4_CAEBE</name>
<proteinExistence type="predicted"/>
<dbReference type="EMBL" id="GL379937">
    <property type="protein sequence ID" value="EGT36718.1"/>
    <property type="molecule type" value="Genomic_DNA"/>
</dbReference>
<evidence type="ECO:0000256" key="4">
    <source>
        <dbReference type="ARBA" id="ARBA00023015"/>
    </source>
</evidence>
<reference evidence="10" key="1">
    <citation type="submission" date="2011-07" db="EMBL/GenBank/DDBJ databases">
        <authorList>
            <consortium name="Caenorhabditis brenneri Sequencing and Analysis Consortium"/>
            <person name="Wilson R.K."/>
        </authorList>
    </citation>
    <scope>NUCLEOTIDE SEQUENCE [LARGE SCALE GENOMIC DNA]</scope>
    <source>
        <strain evidence="10">PB2801</strain>
    </source>
</reference>
<evidence type="ECO:0000256" key="6">
    <source>
        <dbReference type="SAM" id="Coils"/>
    </source>
</evidence>
<dbReference type="AlphaFoldDB" id="G0NSB4"/>
<dbReference type="GO" id="GO:0016491">
    <property type="term" value="F:oxidoreductase activity"/>
    <property type="evidence" value="ECO:0007669"/>
    <property type="project" value="UniProtKB-KW"/>
</dbReference>
<dbReference type="InterPro" id="IPR003347">
    <property type="entry name" value="JmjC_dom"/>
</dbReference>
<keyword evidence="5" id="KW-0804">Transcription</keyword>
<dbReference type="SUPFAM" id="SSF51197">
    <property type="entry name" value="Clavaminate synthase-like"/>
    <property type="match status" value="1"/>
</dbReference>
<evidence type="ECO:0000256" key="7">
    <source>
        <dbReference type="SAM" id="MobiDB-lite"/>
    </source>
</evidence>
<dbReference type="GO" id="GO:0046872">
    <property type="term" value="F:metal ion binding"/>
    <property type="evidence" value="ECO:0007669"/>
    <property type="project" value="UniProtKB-KW"/>
</dbReference>
<keyword evidence="10" id="KW-1185">Reference proteome</keyword>
<dbReference type="OrthoDB" id="5874626at2759"/>
<dbReference type="PANTHER" id="PTHR23123">
    <property type="entry name" value="PHD/F-BOX CONTAINING PROTEIN"/>
    <property type="match status" value="1"/>
</dbReference>
<evidence type="ECO:0000313" key="10">
    <source>
        <dbReference type="Proteomes" id="UP000008068"/>
    </source>
</evidence>
<gene>
    <name evidence="9" type="ORF">CAEBREN_06834</name>
</gene>
<keyword evidence="1" id="KW-0479">Metal-binding</keyword>
<evidence type="ECO:0000256" key="1">
    <source>
        <dbReference type="ARBA" id="ARBA00022723"/>
    </source>
</evidence>
<evidence type="ECO:0000313" key="9">
    <source>
        <dbReference type="EMBL" id="EGT36718.1"/>
    </source>
</evidence>
<keyword evidence="4" id="KW-0805">Transcription regulation</keyword>
<keyword evidence="2" id="KW-0560">Oxidoreductase</keyword>
<evidence type="ECO:0000256" key="2">
    <source>
        <dbReference type="ARBA" id="ARBA00023002"/>
    </source>
</evidence>
<evidence type="ECO:0000256" key="3">
    <source>
        <dbReference type="ARBA" id="ARBA00023004"/>
    </source>
</evidence>
<dbReference type="OMA" id="IEMGRIM"/>
<dbReference type="STRING" id="135651.G0NSB4"/>
<feature type="domain" description="JmjC" evidence="8">
    <location>
        <begin position="226"/>
        <end position="376"/>
    </location>
</feature>
<keyword evidence="3" id="KW-0408">Iron</keyword>
<feature type="region of interest" description="Disordered" evidence="7">
    <location>
        <begin position="1"/>
        <end position="62"/>
    </location>
</feature>
<sequence length="466" mass="53900">MENVPTTPIKRVRKAKEMYSPSPDKLKKSSHPKPPQKSQKNLKPLAQTPRRNAPKPHDNQSFMESLRDTDGHIYPSTEHFMEKFSQGEHLLKNSEIKVKFWKSGHEFMAGVGKFDGVHLVDTKDGLGMMVPDDLDSFDAVKKYITTTAKLPVIVSGTRTEEKMTITKLIKAFNTPKQRRTAIYNLLSLEFDSLGQGLRDAFSVPEFVHRKSMINKLKDKLSQKIQEIQTEMENGDEKEELKSKLQTQIDTLPKYQMFLLLSMEGSFTDIHVDFSATSVYYHVIKGRKVFYVAKPTEENLRIYAEYEKTPLKEREEWIGETMTAEWQRLEIKEGQTAMIPSGFVHFVFTPEDSIVIGGNYLVEEYLEQQFELTVVEEECVKINTIQRGHMLEGFWDVMFSYTLNILIPELESGEPRLIEMGRIMQKYLKEGQNLQKKWFNGDEKKEILKKLGELVLAEPTAKRARMD</sequence>
<dbReference type="Proteomes" id="UP000008068">
    <property type="component" value="Unassembled WGS sequence"/>
</dbReference>
<feature type="coiled-coil region" evidence="6">
    <location>
        <begin position="210"/>
        <end position="237"/>
    </location>
</feature>
<organism evidence="10">
    <name type="scientific">Caenorhabditis brenneri</name>
    <name type="common">Nematode worm</name>
    <dbReference type="NCBI Taxonomy" id="135651"/>
    <lineage>
        <taxon>Eukaryota</taxon>
        <taxon>Metazoa</taxon>
        <taxon>Ecdysozoa</taxon>
        <taxon>Nematoda</taxon>
        <taxon>Chromadorea</taxon>
        <taxon>Rhabditida</taxon>
        <taxon>Rhabditina</taxon>
        <taxon>Rhabditomorpha</taxon>
        <taxon>Rhabditoidea</taxon>
        <taxon>Rhabditidae</taxon>
        <taxon>Peloderinae</taxon>
        <taxon>Caenorhabditis</taxon>
    </lineage>
</organism>